<dbReference type="AlphaFoldDB" id="A0A8H3FUJ7"/>
<sequence>MSSASMTMNFIPPSAGNSYAATLRLSALPEVLSSSKVEVSLAFNGVFLPRFRARELIAEDTGYLLTLQGPRFSKPQRVDVKMHAWKGERLIESWDIDAYDQM</sequence>
<evidence type="ECO:0000313" key="2">
    <source>
        <dbReference type="Proteomes" id="UP000664521"/>
    </source>
</evidence>
<keyword evidence="2" id="KW-1185">Reference proteome</keyword>
<protein>
    <submittedName>
        <fullName evidence="1">Uncharacterized protein</fullName>
    </submittedName>
</protein>
<dbReference type="Proteomes" id="UP000664521">
    <property type="component" value="Unassembled WGS sequence"/>
</dbReference>
<dbReference type="EMBL" id="CAJPDS010000055">
    <property type="protein sequence ID" value="CAF9930285.1"/>
    <property type="molecule type" value="Genomic_DNA"/>
</dbReference>
<comment type="caution">
    <text evidence="1">The sequence shown here is derived from an EMBL/GenBank/DDBJ whole genome shotgun (WGS) entry which is preliminary data.</text>
</comment>
<organism evidence="1 2">
    <name type="scientific">Heterodermia speciosa</name>
    <dbReference type="NCBI Taxonomy" id="116794"/>
    <lineage>
        <taxon>Eukaryota</taxon>
        <taxon>Fungi</taxon>
        <taxon>Dikarya</taxon>
        <taxon>Ascomycota</taxon>
        <taxon>Pezizomycotina</taxon>
        <taxon>Lecanoromycetes</taxon>
        <taxon>OSLEUM clade</taxon>
        <taxon>Lecanoromycetidae</taxon>
        <taxon>Caliciales</taxon>
        <taxon>Physciaceae</taxon>
        <taxon>Heterodermia</taxon>
    </lineage>
</organism>
<evidence type="ECO:0000313" key="1">
    <source>
        <dbReference type="EMBL" id="CAF9930285.1"/>
    </source>
</evidence>
<reference evidence="1" key="1">
    <citation type="submission" date="2021-03" db="EMBL/GenBank/DDBJ databases">
        <authorList>
            <person name="Tagirdzhanova G."/>
        </authorList>
    </citation>
    <scope>NUCLEOTIDE SEQUENCE</scope>
</reference>
<accession>A0A8H3FUJ7</accession>
<name>A0A8H3FUJ7_9LECA</name>
<gene>
    <name evidence="1" type="ORF">HETSPECPRED_007592</name>
</gene>
<proteinExistence type="predicted"/>